<dbReference type="Pfam" id="PF18967">
    <property type="entry name" value="PycTM"/>
    <property type="match status" value="1"/>
</dbReference>
<dbReference type="RefSeq" id="WP_058479472.1">
    <property type="nucleotide sequence ID" value="NZ_CAAAIQ010000027.1"/>
</dbReference>
<organism evidence="10 11">
    <name type="scientific">Legionella waltersii</name>
    <dbReference type="NCBI Taxonomy" id="66969"/>
    <lineage>
        <taxon>Bacteria</taxon>
        <taxon>Pseudomonadati</taxon>
        <taxon>Pseudomonadota</taxon>
        <taxon>Gammaproteobacteria</taxon>
        <taxon>Legionellales</taxon>
        <taxon>Legionellaceae</taxon>
        <taxon>Legionella</taxon>
    </lineage>
</organism>
<evidence type="ECO:0000313" key="11">
    <source>
        <dbReference type="Proteomes" id="UP000054729"/>
    </source>
</evidence>
<keyword evidence="3 8" id="KW-0812">Transmembrane</keyword>
<dbReference type="GO" id="GO:0051607">
    <property type="term" value="P:defense response to virus"/>
    <property type="evidence" value="ECO:0007669"/>
    <property type="project" value="UniProtKB-KW"/>
</dbReference>
<feature type="transmembrane region" description="Helical" evidence="8">
    <location>
        <begin position="38"/>
        <end position="57"/>
    </location>
</feature>
<accession>A0A0W1AMV3</accession>
<keyword evidence="5 8" id="KW-1133">Transmembrane helix</keyword>
<dbReference type="GO" id="GO:0005886">
    <property type="term" value="C:plasma membrane"/>
    <property type="evidence" value="ECO:0007669"/>
    <property type="project" value="UniProtKB-SubCell"/>
</dbReference>
<evidence type="ECO:0000256" key="8">
    <source>
        <dbReference type="SAM" id="Phobius"/>
    </source>
</evidence>
<evidence type="ECO:0000256" key="3">
    <source>
        <dbReference type="ARBA" id="ARBA00022692"/>
    </source>
</evidence>
<dbReference type="Proteomes" id="UP000054729">
    <property type="component" value="Unassembled WGS sequence"/>
</dbReference>
<dbReference type="PATRIC" id="fig|66969.6.peg.684"/>
<keyword evidence="4" id="KW-0547">Nucleotide-binding</keyword>
<keyword evidence="11" id="KW-1185">Reference proteome</keyword>
<name>A0A0W1AMV3_9GAMM</name>
<evidence type="ECO:0000256" key="1">
    <source>
        <dbReference type="ARBA" id="ARBA00004236"/>
    </source>
</evidence>
<dbReference type="InterPro" id="IPR043760">
    <property type="entry name" value="PycTM_dom"/>
</dbReference>
<evidence type="ECO:0000256" key="6">
    <source>
        <dbReference type="ARBA" id="ARBA00023118"/>
    </source>
</evidence>
<sequence length="172" mass="19762">MSENTEQRSSGFLPLDISLLVTMVQNNLQLISIADNKASFLLGTNFLMLIALVNYTATHTFHALLFVPVFLLGAIITSSILVLSPVYVKSSDSDISNKLFFGWVAKQEYTKYKGTYFNILKDEKEVYNLLLTDYYQTCHILSKKFLFLKLSYRLSFSFVLLFIFIFLYLASR</sequence>
<dbReference type="STRING" id="66969.Lwal_0637"/>
<comment type="caution">
    <text evidence="10">The sequence shown here is derived from an EMBL/GenBank/DDBJ whole genome shotgun (WGS) entry which is preliminary data.</text>
</comment>
<keyword evidence="2" id="KW-1003">Cell membrane</keyword>
<evidence type="ECO:0000256" key="7">
    <source>
        <dbReference type="ARBA" id="ARBA00023136"/>
    </source>
</evidence>
<reference evidence="10 11" key="1">
    <citation type="submission" date="2015-11" db="EMBL/GenBank/DDBJ databases">
        <title>Genomic analysis of 38 Legionella species identifies large and diverse effector repertoires.</title>
        <authorList>
            <person name="Burstein D."/>
            <person name="Amaro F."/>
            <person name="Zusman T."/>
            <person name="Lifshitz Z."/>
            <person name="Cohen O."/>
            <person name="Gilbert J.A."/>
            <person name="Pupko T."/>
            <person name="Shuman H.A."/>
            <person name="Segal G."/>
        </authorList>
    </citation>
    <scope>NUCLEOTIDE SEQUENCE [LARGE SCALE GENOMIC DNA]</scope>
    <source>
        <strain evidence="10 11">ATCC 51914</strain>
    </source>
</reference>
<feature type="transmembrane region" description="Helical" evidence="8">
    <location>
        <begin position="150"/>
        <end position="170"/>
    </location>
</feature>
<evidence type="ECO:0000256" key="4">
    <source>
        <dbReference type="ARBA" id="ARBA00022741"/>
    </source>
</evidence>
<dbReference type="EMBL" id="LNZB01000011">
    <property type="protein sequence ID" value="KTD82520.1"/>
    <property type="molecule type" value="Genomic_DNA"/>
</dbReference>
<evidence type="ECO:0000313" key="10">
    <source>
        <dbReference type="EMBL" id="KTD82520.1"/>
    </source>
</evidence>
<dbReference type="GO" id="GO:0000166">
    <property type="term" value="F:nucleotide binding"/>
    <property type="evidence" value="ECO:0007669"/>
    <property type="project" value="UniProtKB-KW"/>
</dbReference>
<comment type="subcellular location">
    <subcellularLocation>
        <location evidence="1">Cell membrane</location>
    </subcellularLocation>
</comment>
<evidence type="ECO:0000256" key="5">
    <source>
        <dbReference type="ARBA" id="ARBA00022989"/>
    </source>
</evidence>
<proteinExistence type="predicted"/>
<dbReference type="AlphaFoldDB" id="A0A0W1AMV3"/>
<evidence type="ECO:0000256" key="2">
    <source>
        <dbReference type="ARBA" id="ARBA00022475"/>
    </source>
</evidence>
<feature type="domain" description="Pycsar effector protein" evidence="9">
    <location>
        <begin position="22"/>
        <end position="168"/>
    </location>
</feature>
<keyword evidence="6" id="KW-0051">Antiviral defense</keyword>
<gene>
    <name evidence="10" type="ORF">Lwal_0637</name>
</gene>
<feature type="transmembrane region" description="Helical" evidence="8">
    <location>
        <begin position="63"/>
        <end position="88"/>
    </location>
</feature>
<evidence type="ECO:0000259" key="9">
    <source>
        <dbReference type="Pfam" id="PF18967"/>
    </source>
</evidence>
<protein>
    <recommendedName>
        <fullName evidence="9">Pycsar effector protein domain-containing protein</fullName>
    </recommendedName>
</protein>
<keyword evidence="7 8" id="KW-0472">Membrane</keyword>